<gene>
    <name evidence="1" type="ordered locus">Toce_1180</name>
</gene>
<evidence type="ECO:0000313" key="2">
    <source>
        <dbReference type="Proteomes" id="UP000000272"/>
    </source>
</evidence>
<evidence type="ECO:0000313" key="1">
    <source>
        <dbReference type="EMBL" id="ADL07938.1"/>
    </source>
</evidence>
<dbReference type="HOGENOM" id="CLU_3123717_0_0_9"/>
<dbReference type="Proteomes" id="UP000000272">
    <property type="component" value="Chromosome"/>
</dbReference>
<keyword evidence="2" id="KW-1185">Reference proteome</keyword>
<organism evidence="1 2">
    <name type="scientific">Thermosediminibacter oceani (strain ATCC BAA-1034 / DSM 16646 / JW/IW-1228P)</name>
    <dbReference type="NCBI Taxonomy" id="555079"/>
    <lineage>
        <taxon>Bacteria</taxon>
        <taxon>Bacillati</taxon>
        <taxon>Bacillota</taxon>
        <taxon>Clostridia</taxon>
        <taxon>Thermosediminibacterales</taxon>
        <taxon>Thermosediminibacteraceae</taxon>
        <taxon>Thermosediminibacter</taxon>
    </lineage>
</organism>
<accession>D9S3G1</accession>
<name>D9S3G1_THEOJ</name>
<dbReference type="KEGG" id="toc:Toce_1180"/>
<sequence length="50" mass="5637">MIKDIKEDQVISEKMKNIMTGTIFNTPKIMSKRGYLLNLLTGLGTRPVPT</sequence>
<proteinExistence type="predicted"/>
<dbReference type="AlphaFoldDB" id="D9S3G1"/>
<reference evidence="1 2" key="1">
    <citation type="journal article" date="2010" name="Stand. Genomic Sci.">
        <title>Complete genome sequence of Thermosediminibacter oceani type strain (JW/IW-1228P).</title>
        <authorList>
            <person name="Pitluck S."/>
            <person name="Yasawong M."/>
            <person name="Munk C."/>
            <person name="Nolan M."/>
            <person name="Lapidus A."/>
            <person name="Lucas S."/>
            <person name="Glavina Del Rio T."/>
            <person name="Tice H."/>
            <person name="Cheng J.F."/>
            <person name="Bruce D."/>
            <person name="Detter C."/>
            <person name="Tapia R."/>
            <person name="Han C."/>
            <person name="Goodwin L."/>
            <person name="Liolios K."/>
            <person name="Ivanova N."/>
            <person name="Mavromatis K."/>
            <person name="Mikhailova N."/>
            <person name="Pati A."/>
            <person name="Chen A."/>
            <person name="Palaniappan K."/>
            <person name="Land M."/>
            <person name="Hauser L."/>
            <person name="Chang Y.J."/>
            <person name="Jeffries C.D."/>
            <person name="Rohde M."/>
            <person name="Spring S."/>
            <person name="Sikorski J."/>
            <person name="Goker M."/>
            <person name="Woyke T."/>
            <person name="Bristow J."/>
            <person name="Eisen J.A."/>
            <person name="Markowitz V."/>
            <person name="Hugenholtz P."/>
            <person name="Kyrpides N.C."/>
            <person name="Klenk H.P."/>
        </authorList>
    </citation>
    <scope>NUCLEOTIDE SEQUENCE [LARGE SCALE GENOMIC DNA]</scope>
    <source>
        <strain evidence="2">ATCC BAA-1034 / DSM 16646 / JW/IW-1228P</strain>
    </source>
</reference>
<protein>
    <submittedName>
        <fullName evidence="1">Uncharacterized protein</fullName>
    </submittedName>
</protein>
<dbReference type="EMBL" id="CP002131">
    <property type="protein sequence ID" value="ADL07938.1"/>
    <property type="molecule type" value="Genomic_DNA"/>
</dbReference>